<name>A0A137NTU3_CONC2</name>
<evidence type="ECO:0000313" key="1">
    <source>
        <dbReference type="EMBL" id="KXN66197.1"/>
    </source>
</evidence>
<keyword evidence="2" id="KW-1185">Reference proteome</keyword>
<dbReference type="Proteomes" id="UP000070444">
    <property type="component" value="Unassembled WGS sequence"/>
</dbReference>
<keyword evidence="1" id="KW-0808">Transferase</keyword>
<dbReference type="AlphaFoldDB" id="A0A137NTU3"/>
<organism evidence="1 2">
    <name type="scientific">Conidiobolus coronatus (strain ATCC 28846 / CBS 209.66 / NRRL 28638)</name>
    <name type="common">Delacroixia coronata</name>
    <dbReference type="NCBI Taxonomy" id="796925"/>
    <lineage>
        <taxon>Eukaryota</taxon>
        <taxon>Fungi</taxon>
        <taxon>Fungi incertae sedis</taxon>
        <taxon>Zoopagomycota</taxon>
        <taxon>Entomophthoromycotina</taxon>
        <taxon>Entomophthoromycetes</taxon>
        <taxon>Entomophthorales</taxon>
        <taxon>Ancylistaceae</taxon>
        <taxon>Conidiobolus</taxon>
    </lineage>
</organism>
<dbReference type="GO" id="GO:0008168">
    <property type="term" value="F:methyltransferase activity"/>
    <property type="evidence" value="ECO:0007669"/>
    <property type="project" value="UniProtKB-KW"/>
</dbReference>
<dbReference type="GO" id="GO:0032259">
    <property type="term" value="P:methylation"/>
    <property type="evidence" value="ECO:0007669"/>
    <property type="project" value="UniProtKB-KW"/>
</dbReference>
<keyword evidence="1" id="KW-0489">Methyltransferase</keyword>
<accession>A0A137NTU3</accession>
<sequence>MESKDSSITKSMVNYNKNSDFQKMCNERCEKLIEEYLVNTDSQGEFNILDLGCSHGKNSMVIVNKILDQLVSNSNHIKLVNVVHEDLPDNDYEEVLRCVNDPEIGYKNHKLAKTAKLEPYMVGKSFYQEVKPDEVGPIDIAFSLNTLHWIPSKPCRVYRGLLPNSRNLTEEHQKVFSEHSVDLLEHFFNCRFEEMRAGGLLIFNIHHKVNLFDAEDEIWDEHLKHHNLTNETFKDLMMPVYCRSEAELQSALDSVKDKFEVVYLKEGTDGGPSFSIDVLKAAHKPQVVNGLKQYESYFGSQAKLEEFVEEFYKKLANWYNTNEAWVSNFWVVLKKK</sequence>
<dbReference type="OrthoDB" id="1523883at2759"/>
<evidence type="ECO:0000313" key="2">
    <source>
        <dbReference type="Proteomes" id="UP000070444"/>
    </source>
</evidence>
<dbReference type="EMBL" id="KQ964755">
    <property type="protein sequence ID" value="KXN66197.1"/>
    <property type="molecule type" value="Genomic_DNA"/>
</dbReference>
<reference evidence="1 2" key="1">
    <citation type="journal article" date="2015" name="Genome Biol. Evol.">
        <title>Phylogenomic analyses indicate that early fungi evolved digesting cell walls of algal ancestors of land plants.</title>
        <authorList>
            <person name="Chang Y."/>
            <person name="Wang S."/>
            <person name="Sekimoto S."/>
            <person name="Aerts A.L."/>
            <person name="Choi C."/>
            <person name="Clum A."/>
            <person name="LaButti K.M."/>
            <person name="Lindquist E.A."/>
            <person name="Yee Ngan C."/>
            <person name="Ohm R.A."/>
            <person name="Salamov A.A."/>
            <person name="Grigoriev I.V."/>
            <person name="Spatafora J.W."/>
            <person name="Berbee M.L."/>
        </authorList>
    </citation>
    <scope>NUCLEOTIDE SEQUENCE [LARGE SCALE GENOMIC DNA]</scope>
    <source>
        <strain evidence="1 2">NRRL 28638</strain>
    </source>
</reference>
<protein>
    <submittedName>
        <fullName evidence="1">S-adenosyl-L-methionine-dependent methyltransferase</fullName>
    </submittedName>
</protein>
<dbReference type="InterPro" id="IPR029063">
    <property type="entry name" value="SAM-dependent_MTases_sf"/>
</dbReference>
<dbReference type="PANTHER" id="PTHR31009">
    <property type="entry name" value="S-ADENOSYL-L-METHIONINE:CARBOXYL METHYLTRANSFERASE FAMILY PROTEIN"/>
    <property type="match status" value="1"/>
</dbReference>
<gene>
    <name evidence="1" type="ORF">CONCODRAFT_12005</name>
</gene>
<dbReference type="InterPro" id="IPR005299">
    <property type="entry name" value="MeTrfase_7"/>
</dbReference>
<dbReference type="Pfam" id="PF03492">
    <property type="entry name" value="Methyltransf_7"/>
    <property type="match status" value="1"/>
</dbReference>
<proteinExistence type="predicted"/>
<dbReference type="Gene3D" id="3.40.50.150">
    <property type="entry name" value="Vaccinia Virus protein VP39"/>
    <property type="match status" value="1"/>
</dbReference>
<dbReference type="SUPFAM" id="SSF53335">
    <property type="entry name" value="S-adenosyl-L-methionine-dependent methyltransferases"/>
    <property type="match status" value="1"/>
</dbReference>